<evidence type="ECO:0000256" key="1">
    <source>
        <dbReference type="SAM" id="SignalP"/>
    </source>
</evidence>
<dbReference type="STRING" id="6277.A0A498SU80"/>
<evidence type="ECO:0000313" key="2">
    <source>
        <dbReference type="EMBL" id="VBB33726.1"/>
    </source>
</evidence>
<keyword evidence="1" id="KW-0732">Signal</keyword>
<protein>
    <submittedName>
        <fullName evidence="2">Uncharacterized protein</fullName>
    </submittedName>
</protein>
<proteinExistence type="predicted"/>
<feature type="chain" id="PRO_5019815518" evidence="1">
    <location>
        <begin position="22"/>
        <end position="117"/>
    </location>
</feature>
<organism evidence="2 3">
    <name type="scientific">Acanthocheilonema viteae</name>
    <name type="common">Filarial nematode worm</name>
    <name type="synonym">Dipetalonema viteae</name>
    <dbReference type="NCBI Taxonomy" id="6277"/>
    <lineage>
        <taxon>Eukaryota</taxon>
        <taxon>Metazoa</taxon>
        <taxon>Ecdysozoa</taxon>
        <taxon>Nematoda</taxon>
        <taxon>Chromadorea</taxon>
        <taxon>Rhabditida</taxon>
        <taxon>Spirurina</taxon>
        <taxon>Spiruromorpha</taxon>
        <taxon>Filarioidea</taxon>
        <taxon>Onchocercidae</taxon>
        <taxon>Acanthocheilonema</taxon>
    </lineage>
</organism>
<reference evidence="2 3" key="1">
    <citation type="submission" date="2018-08" db="EMBL/GenBank/DDBJ databases">
        <authorList>
            <person name="Laetsch R D."/>
            <person name="Stevens L."/>
            <person name="Kumar S."/>
            <person name="Blaxter L. M."/>
        </authorList>
    </citation>
    <scope>NUCLEOTIDE SEQUENCE [LARGE SCALE GENOMIC DNA]</scope>
</reference>
<dbReference type="OrthoDB" id="5846970at2759"/>
<dbReference type="Proteomes" id="UP000276991">
    <property type="component" value="Unassembled WGS sequence"/>
</dbReference>
<sequence>MQFPFHLLAIIFLAQHHELLANFNCPTDEHAVALGCSNAQQCTRYTTDPVNCIENACCIKSNSSDQISHPVPLICSNDGTALVIGCMKSQQCLPFTKEAIVACLQGICCTVPQKSSK</sequence>
<feature type="signal peptide" evidence="1">
    <location>
        <begin position="1"/>
        <end position="21"/>
    </location>
</feature>
<keyword evidence="3" id="KW-1185">Reference proteome</keyword>
<gene>
    <name evidence="2" type="ORF">NAV_LOCUS8517</name>
</gene>
<evidence type="ECO:0000313" key="3">
    <source>
        <dbReference type="Proteomes" id="UP000276991"/>
    </source>
</evidence>
<accession>A0A498SU80</accession>
<name>A0A498SU80_ACAVI</name>
<dbReference type="EMBL" id="UPTC01002647">
    <property type="protein sequence ID" value="VBB33726.1"/>
    <property type="molecule type" value="Genomic_DNA"/>
</dbReference>
<dbReference type="AlphaFoldDB" id="A0A498SU80"/>